<evidence type="ECO:0000313" key="3">
    <source>
        <dbReference type="EMBL" id="KAF8674727.1"/>
    </source>
</evidence>
<feature type="region of interest" description="Disordered" evidence="2">
    <location>
        <begin position="176"/>
        <end position="200"/>
    </location>
</feature>
<dbReference type="Proteomes" id="UP000650582">
    <property type="component" value="Unassembled WGS sequence"/>
</dbReference>
<proteinExistence type="predicted"/>
<gene>
    <name evidence="3" type="ORF">RHS04_07058</name>
</gene>
<name>A0A8H7LFF2_9AGAM</name>
<organism evidence="3 4">
    <name type="scientific">Rhizoctonia solani</name>
    <dbReference type="NCBI Taxonomy" id="456999"/>
    <lineage>
        <taxon>Eukaryota</taxon>
        <taxon>Fungi</taxon>
        <taxon>Dikarya</taxon>
        <taxon>Basidiomycota</taxon>
        <taxon>Agaricomycotina</taxon>
        <taxon>Agaricomycetes</taxon>
        <taxon>Cantharellales</taxon>
        <taxon>Ceratobasidiaceae</taxon>
        <taxon>Rhizoctonia</taxon>
    </lineage>
</organism>
<sequence>MTEKFVLDYVVSRVTSWKMWDVSRWRIHISSFIEFMAVMIDEPICPPSVIYNFLYYMYKRDPSLFTGNIPIMTLYRGAPVEFRTGFYPMPVFFWIRDAGHSRVEPPTGPLVQESDAVREQVLNLQETVKALRGELDAAKGELSKTTRELNMYKDAFANYVRSIPGSSSHISAEARIKTEHVHDEEGLDDNRRGVKRPRCE</sequence>
<feature type="coiled-coil region" evidence="1">
    <location>
        <begin position="114"/>
        <end position="155"/>
    </location>
</feature>
<dbReference type="EMBL" id="JACYCC010000130">
    <property type="protein sequence ID" value="KAF8674727.1"/>
    <property type="molecule type" value="Genomic_DNA"/>
</dbReference>
<keyword evidence="1" id="KW-0175">Coiled coil</keyword>
<accession>A0A8H7LFF2</accession>
<evidence type="ECO:0000256" key="2">
    <source>
        <dbReference type="SAM" id="MobiDB-lite"/>
    </source>
</evidence>
<reference evidence="3" key="1">
    <citation type="submission" date="2020-09" db="EMBL/GenBank/DDBJ databases">
        <title>Comparative genome analyses of four rice-infecting Rhizoctonia solani isolates reveal extensive enrichment of homogalacturonan modification genes.</title>
        <authorList>
            <person name="Lee D.-Y."/>
            <person name="Jeon J."/>
            <person name="Kim K.-T."/>
            <person name="Cheong K."/>
            <person name="Song H."/>
            <person name="Choi G."/>
            <person name="Ko J."/>
            <person name="Opiyo S.O."/>
            <person name="Zuo S."/>
            <person name="Madhav S."/>
            <person name="Lee Y.-H."/>
            <person name="Wang G.-L."/>
        </authorList>
    </citation>
    <scope>NUCLEOTIDE SEQUENCE</scope>
    <source>
        <strain evidence="3">AG1-IA YN-7</strain>
    </source>
</reference>
<protein>
    <submittedName>
        <fullName evidence="3">Uncharacterized protein</fullName>
    </submittedName>
</protein>
<evidence type="ECO:0000256" key="1">
    <source>
        <dbReference type="SAM" id="Coils"/>
    </source>
</evidence>
<evidence type="ECO:0000313" key="4">
    <source>
        <dbReference type="Proteomes" id="UP000650582"/>
    </source>
</evidence>
<dbReference type="AlphaFoldDB" id="A0A8H7LFF2"/>
<comment type="caution">
    <text evidence="3">The sequence shown here is derived from an EMBL/GenBank/DDBJ whole genome shotgun (WGS) entry which is preliminary data.</text>
</comment>